<dbReference type="InterPro" id="IPR001647">
    <property type="entry name" value="HTH_TetR"/>
</dbReference>
<organism evidence="4">
    <name type="scientific">Salinispirillum sp. LH 10-3-1</name>
    <dbReference type="NCBI Taxonomy" id="2952525"/>
    <lineage>
        <taxon>Bacteria</taxon>
        <taxon>Pseudomonadati</taxon>
        <taxon>Pseudomonadota</taxon>
        <taxon>Gammaproteobacteria</taxon>
        <taxon>Oceanospirillales</taxon>
        <taxon>Saccharospirillaceae</taxon>
        <taxon>Salinispirillum</taxon>
    </lineage>
</organism>
<dbReference type="AlphaFoldDB" id="A0AB38YEE4"/>
<evidence type="ECO:0000256" key="2">
    <source>
        <dbReference type="PROSITE-ProRule" id="PRU00335"/>
    </source>
</evidence>
<sequence>MNRDKKKQATRQSLLHAAQQLFREHGYDHVSTRDISVAAGVSTGTLFAHFKDKHELTKALFLQELDELLAHQTASMVERGSGLAYFEQYTQLLYTYYDQDRALSVALLQQALFEQDYYGAQMADFLAAVADRLAVELPDCSDAQRSLVAQAWMGFYFQYLFHGLSSAAPMMEWHTQLMSRCEAMLDLLR</sequence>
<feature type="domain" description="HTH tetR-type" evidence="3">
    <location>
        <begin position="8"/>
        <end position="68"/>
    </location>
</feature>
<accession>A0AB38YEE4</accession>
<dbReference type="PANTHER" id="PTHR30055">
    <property type="entry name" value="HTH-TYPE TRANSCRIPTIONAL REGULATOR RUTR"/>
    <property type="match status" value="1"/>
</dbReference>
<evidence type="ECO:0000313" key="4">
    <source>
        <dbReference type="EMBL" id="WLD57696.1"/>
    </source>
</evidence>
<keyword evidence="1 2" id="KW-0238">DNA-binding</keyword>
<evidence type="ECO:0000259" key="3">
    <source>
        <dbReference type="PROSITE" id="PS50977"/>
    </source>
</evidence>
<dbReference type="PRINTS" id="PR00455">
    <property type="entry name" value="HTHTETR"/>
</dbReference>
<protein>
    <submittedName>
        <fullName evidence="4">TetR/AcrR family transcriptional regulator</fullName>
    </submittedName>
</protein>
<dbReference type="GO" id="GO:0003700">
    <property type="term" value="F:DNA-binding transcription factor activity"/>
    <property type="evidence" value="ECO:0007669"/>
    <property type="project" value="TreeGrafter"/>
</dbReference>
<dbReference type="PROSITE" id="PS01081">
    <property type="entry name" value="HTH_TETR_1"/>
    <property type="match status" value="1"/>
</dbReference>
<dbReference type="SUPFAM" id="SSF46689">
    <property type="entry name" value="Homeodomain-like"/>
    <property type="match status" value="1"/>
</dbReference>
<gene>
    <name evidence="4" type="ORF">NFC81_13385</name>
</gene>
<dbReference type="RefSeq" id="WP_304994981.1">
    <property type="nucleotide sequence ID" value="NZ_CP101717.1"/>
</dbReference>
<evidence type="ECO:0000256" key="1">
    <source>
        <dbReference type="ARBA" id="ARBA00023125"/>
    </source>
</evidence>
<dbReference type="GO" id="GO:0000976">
    <property type="term" value="F:transcription cis-regulatory region binding"/>
    <property type="evidence" value="ECO:0007669"/>
    <property type="project" value="TreeGrafter"/>
</dbReference>
<dbReference type="InterPro" id="IPR050109">
    <property type="entry name" value="HTH-type_TetR-like_transc_reg"/>
</dbReference>
<feature type="DNA-binding region" description="H-T-H motif" evidence="2">
    <location>
        <begin position="31"/>
        <end position="50"/>
    </location>
</feature>
<name>A0AB38YEE4_9GAMM</name>
<reference evidence="4" key="1">
    <citation type="submission" date="2022-07" db="EMBL/GenBank/DDBJ databases">
        <title>Complete genome sequence of Salinispirillum sp. LH10-3-1 capable of multiple carbohydrate inversion isolated from a soda lake.</title>
        <authorList>
            <person name="Liu J."/>
            <person name="Zhai Y."/>
            <person name="Zhang H."/>
            <person name="Yang H."/>
            <person name="Qu J."/>
            <person name="Li J."/>
        </authorList>
    </citation>
    <scope>NUCLEOTIDE SEQUENCE</scope>
    <source>
        <strain evidence="4">LH 10-3-1</strain>
    </source>
</reference>
<dbReference type="Pfam" id="PF00440">
    <property type="entry name" value="TetR_N"/>
    <property type="match status" value="1"/>
</dbReference>
<dbReference type="InterPro" id="IPR023772">
    <property type="entry name" value="DNA-bd_HTH_TetR-type_CS"/>
</dbReference>
<dbReference type="InterPro" id="IPR009057">
    <property type="entry name" value="Homeodomain-like_sf"/>
</dbReference>
<dbReference type="PANTHER" id="PTHR30055:SF226">
    <property type="entry name" value="HTH-TYPE TRANSCRIPTIONAL REGULATOR PKSA"/>
    <property type="match status" value="1"/>
</dbReference>
<proteinExistence type="predicted"/>
<dbReference type="Gene3D" id="1.10.357.10">
    <property type="entry name" value="Tetracycline Repressor, domain 2"/>
    <property type="match status" value="1"/>
</dbReference>
<dbReference type="EMBL" id="CP101717">
    <property type="protein sequence ID" value="WLD57696.1"/>
    <property type="molecule type" value="Genomic_DNA"/>
</dbReference>
<dbReference type="PROSITE" id="PS50977">
    <property type="entry name" value="HTH_TETR_2"/>
    <property type="match status" value="1"/>
</dbReference>